<protein>
    <submittedName>
        <fullName evidence="1">Uncharacterized protein</fullName>
    </submittedName>
</protein>
<accession>A0A3B0PZC7</accession>
<gene>
    <name evidence="1" type="ORF">NCTC10115_00866</name>
</gene>
<feature type="non-terminal residue" evidence="1">
    <location>
        <position position="210"/>
    </location>
</feature>
<dbReference type="Proteomes" id="UP000260136">
    <property type="component" value="Chromosome"/>
</dbReference>
<dbReference type="STRING" id="1006581.GCW_02165"/>
<evidence type="ECO:0000313" key="1">
    <source>
        <dbReference type="EMBL" id="SYV94541.1"/>
    </source>
</evidence>
<evidence type="ECO:0000313" key="2">
    <source>
        <dbReference type="Proteomes" id="UP000260136"/>
    </source>
</evidence>
<dbReference type="EMBL" id="LS991952">
    <property type="protein sequence ID" value="SYV94541.1"/>
    <property type="molecule type" value="Genomic_DNA"/>
</dbReference>
<name>A0A3B0PZC7_MYCGL</name>
<proteinExistence type="predicted"/>
<reference evidence="2" key="1">
    <citation type="submission" date="2018-06" db="EMBL/GenBank/DDBJ databases">
        <authorList>
            <consortium name="Pathogen Informatics"/>
        </authorList>
    </citation>
    <scope>NUCLEOTIDE SEQUENCE [LARGE SCALE GENOMIC DNA]</scope>
    <source>
        <strain evidence="2">NCTC10115</strain>
    </source>
</reference>
<dbReference type="AlphaFoldDB" id="A0A3B0PZC7"/>
<sequence length="210" mass="24716">MNLTMINLALYQELKSYFNSEQPELILSILKKPTQIKSDPDQRPFNDFIELSKHLKDSYIKKHTTKIDLNKIDDIDDFVNEAKKHQAAQDYEAFNTSINFLELQVKDEEVFASSSDYLLKHQQIYLIYSLIINPNRFGLNSNTTQIAKYNDLMKNLKNMQISEGSRKMIVQDINQSEVDINKNYLSFINQSNDFVIIKKDNKQLLDFYVW</sequence>
<organism evidence="1 2">
    <name type="scientific">Mycoplasmoides gallisepticum</name>
    <name type="common">Mycoplasma gallisepticum</name>
    <dbReference type="NCBI Taxonomy" id="2096"/>
    <lineage>
        <taxon>Bacteria</taxon>
        <taxon>Bacillati</taxon>
        <taxon>Mycoplasmatota</taxon>
        <taxon>Mycoplasmoidales</taxon>
        <taxon>Mycoplasmoidaceae</taxon>
        <taxon>Mycoplasmoides</taxon>
    </lineage>
</organism>